<dbReference type="GO" id="GO:0005886">
    <property type="term" value="C:plasma membrane"/>
    <property type="evidence" value="ECO:0007669"/>
    <property type="project" value="UniProtKB-SubCell"/>
</dbReference>
<dbReference type="Proteomes" id="UP000028042">
    <property type="component" value="Unassembled WGS sequence"/>
</dbReference>
<feature type="transmembrane region" description="Helical" evidence="7">
    <location>
        <begin position="266"/>
        <end position="297"/>
    </location>
</feature>
<evidence type="ECO:0000256" key="4">
    <source>
        <dbReference type="ARBA" id="ARBA00022989"/>
    </source>
</evidence>
<dbReference type="InterPro" id="IPR003838">
    <property type="entry name" value="ABC3_permease_C"/>
</dbReference>
<evidence type="ECO:0000313" key="10">
    <source>
        <dbReference type="EMBL" id="AJA53800.1"/>
    </source>
</evidence>
<comment type="similarity">
    <text evidence="6">Belongs to the ABC-4 integral membrane protein family.</text>
</comment>
<keyword evidence="10" id="KW-0449">Lipoprotein</keyword>
<evidence type="ECO:0000256" key="5">
    <source>
        <dbReference type="ARBA" id="ARBA00023136"/>
    </source>
</evidence>
<keyword evidence="2" id="KW-1003">Cell membrane</keyword>
<proteinExistence type="inferred from homology"/>
<dbReference type="PATRIC" id="fig|1262449.3.peg.3592"/>
<evidence type="ECO:0000256" key="3">
    <source>
        <dbReference type="ARBA" id="ARBA00022692"/>
    </source>
</evidence>
<evidence type="ECO:0000313" key="12">
    <source>
        <dbReference type="Proteomes" id="UP000028042"/>
    </source>
</evidence>
<dbReference type="AlphaFoldDB" id="A0A0H3J962"/>
<keyword evidence="13" id="KW-1185">Reference proteome</keyword>
<sequence length="395" mass="43278">MNLFELIYSAFLSLRAHKFRVFLTMIGIIIGISSVVTILSIGAGLKAQVNQSTQNVSVNTITINFEPEDLNSVSMTTPFQHSDFNDLQNIDGVEKISESTGGLANLLGINENAQFFDKQTSLTMNTYDKQNLNLIYGRRITQEDDSFKNYVIILTEDHANSLFGTDLKQTIGKGINIKGEFFQVIGIQKKDATGLITSYDYIPPFAKTLFENDTSISSIDIKVKQGYDTNSVFKSIQKELKILHPDLKGKYVQADPQAITKSIEKIIGGLTLFIAIVSGISLFVGGIGVMNIMYVSVTERRREIGIRRAIGAKPKTILLQFLIESIFITVLGGILGISIGYGISVIIGLFLPFKPVLTIGTLLGSSITSITVGIIFGIIPAYKAANLNPIKAIYK</sequence>
<evidence type="ECO:0000313" key="13">
    <source>
        <dbReference type="Proteomes" id="UP000030905"/>
    </source>
</evidence>
<dbReference type="EMBL" id="CP009268">
    <property type="protein sequence ID" value="AJA53800.1"/>
    <property type="molecule type" value="Genomic_DNA"/>
</dbReference>
<gene>
    <name evidence="10" type="ORF">CLPA_c37740</name>
    <name evidence="11" type="ORF">CP6013_03431</name>
</gene>
<dbReference type="eggNOG" id="COG0577">
    <property type="taxonomic scope" value="Bacteria"/>
</dbReference>
<dbReference type="GO" id="GO:0022857">
    <property type="term" value="F:transmembrane transporter activity"/>
    <property type="evidence" value="ECO:0007669"/>
    <property type="project" value="TreeGrafter"/>
</dbReference>
<protein>
    <submittedName>
        <fullName evidence="10">ABC-type transport system, involved in lipoprotein release, permease component</fullName>
    </submittedName>
    <submittedName>
        <fullName evidence="11">MacB-like periplasmic core domain containing protein</fullName>
    </submittedName>
</protein>
<feature type="transmembrane region" description="Helical" evidence="7">
    <location>
        <begin position="357"/>
        <end position="382"/>
    </location>
</feature>
<dbReference type="KEGG" id="cpat:CLPA_c37740"/>
<dbReference type="InterPro" id="IPR025857">
    <property type="entry name" value="MacB_PCD"/>
</dbReference>
<dbReference type="PANTHER" id="PTHR30572:SF4">
    <property type="entry name" value="ABC TRANSPORTER PERMEASE YTRF"/>
    <property type="match status" value="1"/>
</dbReference>
<accession>A0A0H3J962</accession>
<evidence type="ECO:0000256" key="6">
    <source>
        <dbReference type="ARBA" id="ARBA00038076"/>
    </source>
</evidence>
<name>A0A0H3J962_CLOPA</name>
<keyword evidence="5 7" id="KW-0472">Membrane</keyword>
<dbReference type="KEGG" id="cpae:CPAST_c37740"/>
<dbReference type="InterPro" id="IPR050250">
    <property type="entry name" value="Macrolide_Exporter_MacB"/>
</dbReference>
<evidence type="ECO:0000256" key="2">
    <source>
        <dbReference type="ARBA" id="ARBA00022475"/>
    </source>
</evidence>
<reference evidence="11" key="2">
    <citation type="submission" date="2015-10" db="EMBL/GenBank/DDBJ databases">
        <title>Improved Draft Genome Sequence of Clostridium pasteurianum Strain ATCC 6013 (DSM 525) Using a Hybrid Next-Generation Sequencing Approach.</title>
        <authorList>
            <person name="Pyne M.E."/>
            <person name="Utturkar S.M."/>
            <person name="Brown S.D."/>
            <person name="Moo-Young M."/>
            <person name="Chung D.A."/>
            <person name="Chou P.C."/>
        </authorList>
    </citation>
    <scope>NUCLEOTIDE SEQUENCE</scope>
    <source>
        <strain evidence="11">ATCC 6013</strain>
    </source>
</reference>
<evidence type="ECO:0000259" key="9">
    <source>
        <dbReference type="Pfam" id="PF12704"/>
    </source>
</evidence>
<dbReference type="RefSeq" id="WP_003447615.1">
    <property type="nucleotide sequence ID" value="NZ_ANZB01000016.1"/>
</dbReference>
<organism evidence="10 13">
    <name type="scientific">Clostridium pasteurianum DSM 525 = ATCC 6013</name>
    <dbReference type="NCBI Taxonomy" id="1262449"/>
    <lineage>
        <taxon>Bacteria</taxon>
        <taxon>Bacillati</taxon>
        <taxon>Bacillota</taxon>
        <taxon>Clostridia</taxon>
        <taxon>Eubacteriales</taxon>
        <taxon>Clostridiaceae</taxon>
        <taxon>Clostridium</taxon>
    </lineage>
</organism>
<dbReference type="PANTHER" id="PTHR30572">
    <property type="entry name" value="MEMBRANE COMPONENT OF TRANSPORTER-RELATED"/>
    <property type="match status" value="1"/>
</dbReference>
<comment type="subcellular location">
    <subcellularLocation>
        <location evidence="1">Cell membrane</location>
        <topology evidence="1">Multi-pass membrane protein</topology>
    </subcellularLocation>
</comment>
<dbReference type="GeneID" id="93075863"/>
<keyword evidence="4 7" id="KW-1133">Transmembrane helix</keyword>
<feature type="domain" description="ABC3 transporter permease C-terminal" evidence="8">
    <location>
        <begin position="276"/>
        <end position="389"/>
    </location>
</feature>
<feature type="transmembrane region" description="Helical" evidence="7">
    <location>
        <begin position="21"/>
        <end position="45"/>
    </location>
</feature>
<evidence type="ECO:0000256" key="7">
    <source>
        <dbReference type="SAM" id="Phobius"/>
    </source>
</evidence>
<dbReference type="Pfam" id="PF12704">
    <property type="entry name" value="MacB_PCD"/>
    <property type="match status" value="1"/>
</dbReference>
<evidence type="ECO:0000259" key="8">
    <source>
        <dbReference type="Pfam" id="PF02687"/>
    </source>
</evidence>
<dbReference type="Proteomes" id="UP000030905">
    <property type="component" value="Chromosome"/>
</dbReference>
<evidence type="ECO:0000313" key="11">
    <source>
        <dbReference type="EMBL" id="KRU14175.1"/>
    </source>
</evidence>
<dbReference type="EMBL" id="JPGY02000001">
    <property type="protein sequence ID" value="KRU14175.1"/>
    <property type="molecule type" value="Genomic_DNA"/>
</dbReference>
<keyword evidence="3 7" id="KW-0812">Transmembrane</keyword>
<feature type="transmembrane region" description="Helical" evidence="7">
    <location>
        <begin position="318"/>
        <end position="351"/>
    </location>
</feature>
<reference evidence="11 12" key="3">
    <citation type="journal article" name="Genome Announc.">
        <title>Improved Draft Genome Sequence of Clostridium pasteurianum Strain ATCC 6013 (DSM 525) Using a Hybrid Next-Generation Sequencing Approach.</title>
        <authorList>
            <person name="Pyne M.E."/>
            <person name="Utturkar S."/>
            <person name="Brown S.D."/>
            <person name="Moo-Young M."/>
            <person name="Chung D.A."/>
            <person name="Chou C.P."/>
        </authorList>
    </citation>
    <scope>NUCLEOTIDE SEQUENCE [LARGE SCALE GENOMIC DNA]</scope>
    <source>
        <strain evidence="11 12">ATCC 6013</strain>
    </source>
</reference>
<reference evidence="10 13" key="1">
    <citation type="journal article" date="2015" name="Genome Announc.">
        <title>Complete Genome Sequence of the Nitrogen-Fixing and Solvent-Producing Clostridium pasteurianum DSM 525.</title>
        <authorList>
            <person name="Poehlein A."/>
            <person name="Grosse-Honebrink A."/>
            <person name="Zhang Y."/>
            <person name="Minton N.P."/>
            <person name="Daniel R."/>
        </authorList>
    </citation>
    <scope>NUCLEOTIDE SEQUENCE [LARGE SCALE GENOMIC DNA]</scope>
    <source>
        <strain evidence="10">DSM 525</strain>
        <strain evidence="13">DSM 525 / ATCC 6013</strain>
    </source>
</reference>
<evidence type="ECO:0000256" key="1">
    <source>
        <dbReference type="ARBA" id="ARBA00004651"/>
    </source>
</evidence>
<feature type="domain" description="MacB-like periplasmic core" evidence="9">
    <location>
        <begin position="22"/>
        <end position="238"/>
    </location>
</feature>
<dbReference type="Pfam" id="PF02687">
    <property type="entry name" value="FtsX"/>
    <property type="match status" value="1"/>
</dbReference>